<keyword evidence="8" id="KW-1185">Reference proteome</keyword>
<dbReference type="Pfam" id="PF00015">
    <property type="entry name" value="MCPsignal"/>
    <property type="match status" value="1"/>
</dbReference>
<accession>A0ABQ5QJX7</accession>
<dbReference type="PROSITE" id="PS50111">
    <property type="entry name" value="CHEMOTAXIS_TRANSDUC_2"/>
    <property type="match status" value="1"/>
</dbReference>
<feature type="domain" description="Methyl-accepting transducer" evidence="5">
    <location>
        <begin position="383"/>
        <end position="612"/>
    </location>
</feature>
<organism evidence="7 8">
    <name type="scientific">Geothrix limicola</name>
    <dbReference type="NCBI Taxonomy" id="2927978"/>
    <lineage>
        <taxon>Bacteria</taxon>
        <taxon>Pseudomonadati</taxon>
        <taxon>Acidobacteriota</taxon>
        <taxon>Holophagae</taxon>
        <taxon>Holophagales</taxon>
        <taxon>Holophagaceae</taxon>
        <taxon>Geothrix</taxon>
    </lineage>
</organism>
<protein>
    <submittedName>
        <fullName evidence="7">Chemotaxis protein</fullName>
    </submittedName>
</protein>
<dbReference type="RefSeq" id="WP_285577195.1">
    <property type="nucleotide sequence ID" value="NZ_BSDE01000007.1"/>
</dbReference>
<evidence type="ECO:0000259" key="6">
    <source>
        <dbReference type="PROSITE" id="PS50885"/>
    </source>
</evidence>
<dbReference type="Gene3D" id="1.10.287.950">
    <property type="entry name" value="Methyl-accepting chemotaxis protein"/>
    <property type="match status" value="1"/>
</dbReference>
<keyword evidence="1" id="KW-0145">Chemotaxis</keyword>
<evidence type="ECO:0000313" key="7">
    <source>
        <dbReference type="EMBL" id="GLH74676.1"/>
    </source>
</evidence>
<keyword evidence="3" id="KW-0807">Transducer</keyword>
<evidence type="ECO:0000256" key="2">
    <source>
        <dbReference type="ARBA" id="ARBA00029447"/>
    </source>
</evidence>
<feature type="domain" description="HAMP" evidence="6">
    <location>
        <begin position="326"/>
        <end position="371"/>
    </location>
</feature>
<evidence type="ECO:0000313" key="8">
    <source>
        <dbReference type="Proteomes" id="UP001165069"/>
    </source>
</evidence>
<dbReference type="EMBL" id="BSDE01000007">
    <property type="protein sequence ID" value="GLH74676.1"/>
    <property type="molecule type" value="Genomic_DNA"/>
</dbReference>
<dbReference type="InterPro" id="IPR003660">
    <property type="entry name" value="HAMP_dom"/>
</dbReference>
<name>A0ABQ5QJX7_9BACT</name>
<proteinExistence type="inferred from homology"/>
<dbReference type="Proteomes" id="UP001165069">
    <property type="component" value="Unassembled WGS sequence"/>
</dbReference>
<evidence type="ECO:0000256" key="3">
    <source>
        <dbReference type="PROSITE-ProRule" id="PRU00284"/>
    </source>
</evidence>
<evidence type="ECO:0000259" key="5">
    <source>
        <dbReference type="PROSITE" id="PS50111"/>
    </source>
</evidence>
<gene>
    <name evidence="7" type="ORF">GETHLI_31780</name>
</gene>
<keyword evidence="4" id="KW-0472">Membrane</keyword>
<evidence type="ECO:0000256" key="4">
    <source>
        <dbReference type="SAM" id="Phobius"/>
    </source>
</evidence>
<dbReference type="SUPFAM" id="SSF58104">
    <property type="entry name" value="Methyl-accepting chemotaxis protein (MCP) signaling domain"/>
    <property type="match status" value="1"/>
</dbReference>
<dbReference type="PANTHER" id="PTHR43531:SF11">
    <property type="entry name" value="METHYL-ACCEPTING CHEMOTAXIS PROTEIN 3"/>
    <property type="match status" value="1"/>
</dbReference>
<evidence type="ECO:0000256" key="1">
    <source>
        <dbReference type="ARBA" id="ARBA00022500"/>
    </source>
</evidence>
<comment type="caution">
    <text evidence="7">The sequence shown here is derived from an EMBL/GenBank/DDBJ whole genome shotgun (WGS) entry which is preliminary data.</text>
</comment>
<dbReference type="SMART" id="SM00283">
    <property type="entry name" value="MA"/>
    <property type="match status" value="1"/>
</dbReference>
<dbReference type="PROSITE" id="PS50885">
    <property type="entry name" value="HAMP"/>
    <property type="match status" value="1"/>
</dbReference>
<reference evidence="7 8" key="1">
    <citation type="journal article" date="2023" name="Antonie Van Leeuwenhoek">
        <title>Mesoterricola silvestris gen. nov., sp. nov., Mesoterricola sediminis sp. nov., Geothrix oryzae sp. nov., Geothrix edaphica sp. nov., Geothrix rubra sp. nov., and Geothrix limicola sp. nov., six novel members of Acidobacteriota isolated from soils.</title>
        <authorList>
            <person name="Itoh H."/>
            <person name="Sugisawa Y."/>
            <person name="Mise K."/>
            <person name="Xu Z."/>
            <person name="Kuniyasu M."/>
            <person name="Ushijima N."/>
            <person name="Kawano K."/>
            <person name="Kobayashi E."/>
            <person name="Shiratori Y."/>
            <person name="Masuda Y."/>
            <person name="Senoo K."/>
        </authorList>
    </citation>
    <scope>NUCLEOTIDE SEQUENCE [LARGE SCALE GENOMIC DNA]</scope>
    <source>
        <strain evidence="7 8">Red804</strain>
    </source>
</reference>
<dbReference type="InterPro" id="IPR004089">
    <property type="entry name" value="MCPsignal_dom"/>
</dbReference>
<dbReference type="InterPro" id="IPR051310">
    <property type="entry name" value="MCP_chemotaxis"/>
</dbReference>
<feature type="transmembrane region" description="Helical" evidence="4">
    <location>
        <begin position="298"/>
        <end position="318"/>
    </location>
</feature>
<keyword evidence="4" id="KW-0812">Transmembrane</keyword>
<comment type="similarity">
    <text evidence="2">Belongs to the methyl-accepting chemotaxis (MCP) protein family.</text>
</comment>
<dbReference type="PANTHER" id="PTHR43531">
    <property type="entry name" value="PROTEIN ICFG"/>
    <property type="match status" value="1"/>
</dbReference>
<keyword evidence="4" id="KW-1133">Transmembrane helix</keyword>
<sequence length="634" mass="67115">MNLFGPATTLMHRLRFRGKFLAVSVVVFLALGWNTFSMVTTLNADLASARQERLGSDYLKALGAVSEALARLRSGGVGSGPLESALNRMDGVDAKLGPALAMGTTWSEGVTSWKKGGSRLDPAALEPMNNLVLGAVSKVGDTSGLILDPQLDSFYIMDLALLKQLQQGDAIAQCQALAEGILSRKAIAAEETTRLTILLGSLRTNQTGMEDDLNPSKGFSNSESARLLGPSFSAATKAMAEFTEFLEKQVLKAPATASVADLHRIAGAAFESNAAFFKETIPCLNHLLDARIQVKAQGMALALGVALFGLLLCGYLLIGFHRSVNETLTQLVATLENSDLTSRVELESRDEFQRVAQAADKALARFREVFVSVMDASHRVASGATQLSASAEQMNRTTHGIAQGAQHVQESTGRIRSAVTDLSSSVTVVSGHVQQACHRVTSASQASRLGEQASASIAKAMDEIQTSTNEVVEAVRLIQDIARQTNLLSLNAAIEAAKAGAQGKGFAVVAEEVRKLAERSATAAREISTLIERSDSAVQEGLRTTESATGAVQDMKAQIDSISNLITAIGQATDQQTAISAEAAHQVLAVADETTVNSRGTQELASSVAEVSRTAMELSRLAEDLSQAVNRFSL</sequence>